<dbReference type="Proteomes" id="UP001295469">
    <property type="component" value="Chromosome C07"/>
</dbReference>
<reference evidence="4" key="1">
    <citation type="submission" date="2021-01" db="EMBL/GenBank/DDBJ databases">
        <authorList>
            <consortium name="Genoscope - CEA"/>
            <person name="William W."/>
        </authorList>
    </citation>
    <scope>NUCLEOTIDE SEQUENCE</scope>
</reference>
<evidence type="ECO:0000313" key="4">
    <source>
        <dbReference type="EMBL" id="CAF1989893.1"/>
    </source>
</evidence>
<dbReference type="PANTHER" id="PTHR31747:SF3">
    <property type="entry name" value="PROTEIN LSD1"/>
    <property type="match status" value="1"/>
</dbReference>
<gene>
    <name evidence="4" type="ORF">DARMORV10_C07P27430.1</name>
</gene>
<feature type="domain" description="Zinc finger LSD1-type" evidence="3">
    <location>
        <begin position="219"/>
        <end position="243"/>
    </location>
</feature>
<dbReference type="NCBIfam" id="TIGR01053">
    <property type="entry name" value="LSD1"/>
    <property type="match status" value="3"/>
</dbReference>
<evidence type="ECO:0000256" key="2">
    <source>
        <dbReference type="ARBA" id="ARBA00023242"/>
    </source>
</evidence>
<dbReference type="InterPro" id="IPR005735">
    <property type="entry name" value="Znf_LSD1"/>
</dbReference>
<dbReference type="EMBL" id="HG994371">
    <property type="protein sequence ID" value="CAF1989893.1"/>
    <property type="molecule type" value="Genomic_DNA"/>
</dbReference>
<protein>
    <submittedName>
        <fullName evidence="4">(rape) hypothetical protein</fullName>
    </submittedName>
</protein>
<feature type="domain" description="Zinc finger LSD1-type" evidence="3">
    <location>
        <begin position="295"/>
        <end position="319"/>
    </location>
</feature>
<dbReference type="Pfam" id="PF06943">
    <property type="entry name" value="zf-LSD1"/>
    <property type="match status" value="3"/>
</dbReference>
<dbReference type="GO" id="GO:0005634">
    <property type="term" value="C:nucleus"/>
    <property type="evidence" value="ECO:0007669"/>
    <property type="project" value="UniProtKB-SubCell"/>
</dbReference>
<sequence>MIPMMVWMQECKTMPMLPVPSRLPEPSQGLLAFVLHLQPTSISHDTTCQICEARQLKASLSFQSGEKIPVENLQTIAFLPQTSFTLTPPSTRSFILSLIESGDKRSCMDSVKTIRIRNVTNSLDSGSETSPLHWRIPSSRPPQLPHCRHTPFVVNYPTPLPLYITNSAPPARSTAATASAPSDGVIHIVRFSVKFSYGLRDDNGITNIGIREMQEQLVCRGCRTTLMYPRGAINVCCALCRTINPPQGMDMANIVCGGCATMLMYTRSATSVRCSCCQTLNLVPAPSNQTARINCGHCRIILMYPYGASSVKCAVCQYVTNVHLRNGMAPFSMNRPNVTASPPTTMPSASTTQTVVVENPMSLDESGKLVSNVVVGVTTAKN</sequence>
<feature type="domain" description="Zinc finger LSD1-type" evidence="3">
    <location>
        <begin position="256"/>
        <end position="279"/>
    </location>
</feature>
<proteinExistence type="predicted"/>
<keyword evidence="2" id="KW-0539">Nucleus</keyword>
<comment type="subcellular location">
    <subcellularLocation>
        <location evidence="1">Nucleus</location>
    </subcellularLocation>
</comment>
<accession>A0A816M4V1</accession>
<evidence type="ECO:0000259" key="3">
    <source>
        <dbReference type="Pfam" id="PF06943"/>
    </source>
</evidence>
<name>A0A816M4V1_BRANA</name>
<dbReference type="InterPro" id="IPR040319">
    <property type="entry name" value="LSD1-like"/>
</dbReference>
<dbReference type="AlphaFoldDB" id="A0A816M4V1"/>
<organism evidence="4">
    <name type="scientific">Brassica napus</name>
    <name type="common">Rape</name>
    <dbReference type="NCBI Taxonomy" id="3708"/>
    <lineage>
        <taxon>Eukaryota</taxon>
        <taxon>Viridiplantae</taxon>
        <taxon>Streptophyta</taxon>
        <taxon>Embryophyta</taxon>
        <taxon>Tracheophyta</taxon>
        <taxon>Spermatophyta</taxon>
        <taxon>Magnoliopsida</taxon>
        <taxon>eudicotyledons</taxon>
        <taxon>Gunneridae</taxon>
        <taxon>Pentapetalae</taxon>
        <taxon>rosids</taxon>
        <taxon>malvids</taxon>
        <taxon>Brassicales</taxon>
        <taxon>Brassicaceae</taxon>
        <taxon>Brassiceae</taxon>
        <taxon>Brassica</taxon>
    </lineage>
</organism>
<evidence type="ECO:0000256" key="1">
    <source>
        <dbReference type="ARBA" id="ARBA00004123"/>
    </source>
</evidence>
<dbReference type="PANTHER" id="PTHR31747">
    <property type="entry name" value="PROTEIN LSD1"/>
    <property type="match status" value="1"/>
</dbReference>